<dbReference type="SMART" id="SM00766">
    <property type="entry name" value="DnaG_DnaB_bind"/>
    <property type="match status" value="1"/>
</dbReference>
<evidence type="ECO:0000256" key="7">
    <source>
        <dbReference type="ARBA" id="ARBA00022771"/>
    </source>
</evidence>
<feature type="compositionally biased region" description="Low complexity" evidence="13">
    <location>
        <begin position="422"/>
        <end position="437"/>
    </location>
</feature>
<keyword evidence="10 12" id="KW-0238">DNA-binding</keyword>
<dbReference type="GO" id="GO:0003677">
    <property type="term" value="F:DNA binding"/>
    <property type="evidence" value="ECO:0007669"/>
    <property type="project" value="UniProtKB-KW"/>
</dbReference>
<keyword evidence="3 12" id="KW-0808">Transferase</keyword>
<evidence type="ECO:0000256" key="4">
    <source>
        <dbReference type="ARBA" id="ARBA00022695"/>
    </source>
</evidence>
<keyword evidence="6 12" id="KW-0479">Metal-binding</keyword>
<dbReference type="PROSITE" id="PS50880">
    <property type="entry name" value="TOPRIM"/>
    <property type="match status" value="1"/>
</dbReference>
<dbReference type="Proteomes" id="UP000198157">
    <property type="component" value="Unassembled WGS sequence"/>
</dbReference>
<dbReference type="InterPro" id="IPR013173">
    <property type="entry name" value="DNA_primase_DnaG_DnaB-bd_dom"/>
</dbReference>
<keyword evidence="2 12" id="KW-0639">Primosome</keyword>
<keyword evidence="1 12" id="KW-0240">DNA-directed RNA polymerase</keyword>
<dbReference type="PANTHER" id="PTHR30313">
    <property type="entry name" value="DNA PRIMASE"/>
    <property type="match status" value="1"/>
</dbReference>
<evidence type="ECO:0000259" key="14">
    <source>
        <dbReference type="PROSITE" id="PS50880"/>
    </source>
</evidence>
<dbReference type="Gene3D" id="3.90.580.10">
    <property type="entry name" value="Zinc finger, CHC2-type domain"/>
    <property type="match status" value="1"/>
</dbReference>
<comment type="domain">
    <text evidence="12">Contains an N-terminal zinc-binding domain, a central core domain that contains the primase activity, and a C-terminal DnaB-binding domain.</text>
</comment>
<dbReference type="GO" id="GO:0008270">
    <property type="term" value="F:zinc ion binding"/>
    <property type="evidence" value="ECO:0007669"/>
    <property type="project" value="UniProtKB-UniRule"/>
</dbReference>
<dbReference type="EC" id="2.7.7.101" evidence="12"/>
<organism evidence="15 16">
    <name type="scientific">Stenotrophomonas maltophilia</name>
    <name type="common">Pseudomonas maltophilia</name>
    <name type="synonym">Xanthomonas maltophilia</name>
    <dbReference type="NCBI Taxonomy" id="40324"/>
    <lineage>
        <taxon>Bacteria</taxon>
        <taxon>Pseudomonadati</taxon>
        <taxon>Pseudomonadota</taxon>
        <taxon>Gammaproteobacteria</taxon>
        <taxon>Lysobacterales</taxon>
        <taxon>Lysobacteraceae</taxon>
        <taxon>Stenotrophomonas</taxon>
        <taxon>Stenotrophomonas maltophilia group</taxon>
    </lineage>
</organism>
<dbReference type="GO" id="GO:0003899">
    <property type="term" value="F:DNA-directed RNA polymerase activity"/>
    <property type="evidence" value="ECO:0007669"/>
    <property type="project" value="UniProtKB-UniRule"/>
</dbReference>
<dbReference type="SMART" id="SM00400">
    <property type="entry name" value="ZnF_CHCC"/>
    <property type="match status" value="1"/>
</dbReference>
<dbReference type="InterPro" id="IPR006295">
    <property type="entry name" value="DNA_primase_DnaG"/>
</dbReference>
<evidence type="ECO:0000256" key="11">
    <source>
        <dbReference type="ARBA" id="ARBA00023163"/>
    </source>
</evidence>
<comment type="caution">
    <text evidence="15">The sequence shown here is derived from an EMBL/GenBank/DDBJ whole genome shotgun (WGS) entry which is preliminary data.</text>
</comment>
<feature type="zinc finger region" description="CHC2-type" evidence="12">
    <location>
        <begin position="39"/>
        <end position="63"/>
    </location>
</feature>
<dbReference type="InterPro" id="IPR013264">
    <property type="entry name" value="DNAG_N"/>
</dbReference>
<name>A0A246HJS1_STEMA</name>
<dbReference type="SUPFAM" id="SSF117023">
    <property type="entry name" value="DNA primase DnaG, C-terminal domain"/>
    <property type="match status" value="1"/>
</dbReference>
<dbReference type="SUPFAM" id="SSF57783">
    <property type="entry name" value="Zinc beta-ribbon"/>
    <property type="match status" value="1"/>
</dbReference>
<dbReference type="GO" id="GO:0000428">
    <property type="term" value="C:DNA-directed RNA polymerase complex"/>
    <property type="evidence" value="ECO:0007669"/>
    <property type="project" value="UniProtKB-KW"/>
</dbReference>
<proteinExistence type="inferred from homology"/>
<dbReference type="Gene3D" id="3.90.980.10">
    <property type="entry name" value="DNA primase, catalytic core, N-terminal domain"/>
    <property type="match status" value="1"/>
</dbReference>
<dbReference type="GO" id="GO:0005737">
    <property type="term" value="C:cytoplasm"/>
    <property type="evidence" value="ECO:0007669"/>
    <property type="project" value="TreeGrafter"/>
</dbReference>
<dbReference type="Pfam" id="PF08278">
    <property type="entry name" value="DnaG_DnaB_bind"/>
    <property type="match status" value="1"/>
</dbReference>
<dbReference type="GO" id="GO:0006269">
    <property type="term" value="P:DNA replication, synthesis of primer"/>
    <property type="evidence" value="ECO:0007669"/>
    <property type="project" value="UniProtKB-UniRule"/>
</dbReference>
<keyword evidence="8 12" id="KW-0862">Zinc</keyword>
<keyword evidence="11 12" id="KW-0804">Transcription</keyword>
<evidence type="ECO:0000256" key="5">
    <source>
        <dbReference type="ARBA" id="ARBA00022705"/>
    </source>
</evidence>
<dbReference type="InterPro" id="IPR036977">
    <property type="entry name" value="DNA_primase_Znf_CHC2"/>
</dbReference>
<evidence type="ECO:0000256" key="10">
    <source>
        <dbReference type="ARBA" id="ARBA00023125"/>
    </source>
</evidence>
<evidence type="ECO:0000256" key="13">
    <source>
        <dbReference type="SAM" id="MobiDB-lite"/>
    </source>
</evidence>
<evidence type="ECO:0000256" key="2">
    <source>
        <dbReference type="ARBA" id="ARBA00022515"/>
    </source>
</evidence>
<evidence type="ECO:0000256" key="12">
    <source>
        <dbReference type="HAMAP-Rule" id="MF_00974"/>
    </source>
</evidence>
<comment type="catalytic activity">
    <reaction evidence="12">
        <text>ssDNA + n NTP = ssDNA/pppN(pN)n-1 hybrid + (n-1) diphosphate.</text>
        <dbReference type="EC" id="2.7.7.101"/>
    </reaction>
</comment>
<accession>A0A246HJS1</accession>
<evidence type="ECO:0000256" key="6">
    <source>
        <dbReference type="ARBA" id="ARBA00022723"/>
    </source>
</evidence>
<dbReference type="FunFam" id="3.40.1360.10:FF:000002">
    <property type="entry name" value="DNA primase"/>
    <property type="match status" value="1"/>
</dbReference>
<dbReference type="InterPro" id="IPR034151">
    <property type="entry name" value="TOPRIM_DnaG_bac"/>
</dbReference>
<dbReference type="Gene3D" id="1.10.860.10">
    <property type="entry name" value="DNAb Helicase, Chain A"/>
    <property type="match status" value="1"/>
</dbReference>
<evidence type="ECO:0000256" key="9">
    <source>
        <dbReference type="ARBA" id="ARBA00022842"/>
    </source>
</evidence>
<dbReference type="Gene3D" id="3.40.1360.10">
    <property type="match status" value="1"/>
</dbReference>
<dbReference type="PANTHER" id="PTHR30313:SF2">
    <property type="entry name" value="DNA PRIMASE"/>
    <property type="match status" value="1"/>
</dbReference>
<evidence type="ECO:0000313" key="16">
    <source>
        <dbReference type="Proteomes" id="UP000198157"/>
    </source>
</evidence>
<dbReference type="FunFam" id="3.90.980.10:FF:000001">
    <property type="entry name" value="DNA primase"/>
    <property type="match status" value="1"/>
</dbReference>
<dbReference type="InterPro" id="IPR002694">
    <property type="entry name" value="Znf_CHC2"/>
</dbReference>
<dbReference type="Gene3D" id="1.20.50.20">
    <property type="entry name" value="DnaG, RNA polymerase domain, helical bundle"/>
    <property type="match status" value="1"/>
</dbReference>
<evidence type="ECO:0000256" key="8">
    <source>
        <dbReference type="ARBA" id="ARBA00022833"/>
    </source>
</evidence>
<dbReference type="Pfam" id="PF13155">
    <property type="entry name" value="Toprim_2"/>
    <property type="match status" value="1"/>
</dbReference>
<dbReference type="NCBIfam" id="TIGR01391">
    <property type="entry name" value="dnaG"/>
    <property type="match status" value="1"/>
</dbReference>
<sequence length="576" mass="64792">MARIPDAFIDDLLARSDIVEVVGSRVPLKRQGKEYAARCPFHDERSASFTVSPTKQFYHCFGCGAHGTAISFLMNYDRLEFLDAVDELAKRVGMEVPRDTQPRTAQQQDDSRDLYSALDAATRFFQTALKGSDKARAYLDQRGVDEENRERFAIGYAPDGYSALKDALGKDERRMKLLDRAGLFSKNDRGHVYDKFRDRVMFPIFDRRGRVIAYGGRVMEKDDGPKYLNSPETALFHKGRELYGLWQVRQANQKIERLIVVEGYMDVVSLFQFGVTQAVATLGTATTPDHAELLFRNAPDVFFCFDGDAAGRRAGWRALESVLPRMKDGRQAFFLFLPDGEDPDTIVRKEGREGFDARLQQATPLSQFFFDELTREVNMGTLDGKARLAERAKPMLAQIPDGAFGDLMKQQLTTLTGLGAKPSASAPPSRAPQRAVAPAQRRSLVRAAIAILLQQPSLAMTLDGHHFTGLRLPGIELLTELLTLVEQRPDISTGALLEHFEGREEQESLHKLAAQTLPGDEAMWTQELHDAVAQLEKQLLMQRLDELQAKQSQQGLDDTDKYELRELLKARSTLRF</sequence>
<evidence type="ECO:0000256" key="1">
    <source>
        <dbReference type="ARBA" id="ARBA00022478"/>
    </source>
</evidence>
<dbReference type="OrthoDB" id="9803773at2"/>
<keyword evidence="7 12" id="KW-0863">Zinc-finger</keyword>
<dbReference type="AlphaFoldDB" id="A0A246HJS1"/>
<feature type="region of interest" description="Disordered" evidence="13">
    <location>
        <begin position="418"/>
        <end position="437"/>
    </location>
</feature>
<dbReference type="GO" id="GO:1990077">
    <property type="term" value="C:primosome complex"/>
    <property type="evidence" value="ECO:0007669"/>
    <property type="project" value="UniProtKB-KW"/>
</dbReference>
<comment type="similarity">
    <text evidence="12">Belongs to the DnaG primase family.</text>
</comment>
<evidence type="ECO:0000313" key="15">
    <source>
        <dbReference type="EMBL" id="OWQ51344.1"/>
    </source>
</evidence>
<comment type="function">
    <text evidence="12">RNA polymerase that catalyzes the synthesis of short RNA molecules used as primers for DNA polymerase during DNA replication.</text>
</comment>
<dbReference type="EMBL" id="NIVS01000042">
    <property type="protein sequence ID" value="OWQ51344.1"/>
    <property type="molecule type" value="Genomic_DNA"/>
</dbReference>
<dbReference type="InterPro" id="IPR030846">
    <property type="entry name" value="DnaG_bac"/>
</dbReference>
<evidence type="ECO:0000256" key="3">
    <source>
        <dbReference type="ARBA" id="ARBA00022679"/>
    </source>
</evidence>
<dbReference type="SUPFAM" id="SSF56731">
    <property type="entry name" value="DNA primase core"/>
    <property type="match status" value="1"/>
</dbReference>
<protein>
    <recommendedName>
        <fullName evidence="12">DNA primase</fullName>
        <ecNumber evidence="12">2.7.7.101</ecNumber>
    </recommendedName>
</protein>
<dbReference type="Pfam" id="PF08275">
    <property type="entry name" value="DNAG_N"/>
    <property type="match status" value="1"/>
</dbReference>
<dbReference type="CDD" id="cd03364">
    <property type="entry name" value="TOPRIM_DnaG_primases"/>
    <property type="match status" value="1"/>
</dbReference>
<dbReference type="HAMAP" id="MF_00974">
    <property type="entry name" value="DNA_primase_DnaG"/>
    <property type="match status" value="1"/>
</dbReference>
<comment type="cofactor">
    <cofactor evidence="12">
        <name>Zn(2+)</name>
        <dbReference type="ChEBI" id="CHEBI:29105"/>
    </cofactor>
    <text evidence="12">Binds 1 zinc ion per monomer.</text>
</comment>
<feature type="domain" description="Toprim" evidence="14">
    <location>
        <begin position="256"/>
        <end position="338"/>
    </location>
</feature>
<dbReference type="FunFam" id="3.90.580.10:FF:000001">
    <property type="entry name" value="DNA primase"/>
    <property type="match status" value="1"/>
</dbReference>
<dbReference type="Pfam" id="PF10410">
    <property type="entry name" value="DnaB_bind"/>
    <property type="match status" value="1"/>
</dbReference>
<keyword evidence="4 12" id="KW-0548">Nucleotidyltransferase</keyword>
<dbReference type="InterPro" id="IPR037068">
    <property type="entry name" value="DNA_primase_core_N_sf"/>
</dbReference>
<dbReference type="Pfam" id="PF01807">
    <property type="entry name" value="Zn_ribbon_DnaG"/>
    <property type="match status" value="1"/>
</dbReference>
<keyword evidence="9" id="KW-0460">Magnesium</keyword>
<comment type="subunit">
    <text evidence="12">Monomer. Interacts with DnaB.</text>
</comment>
<dbReference type="SMART" id="SM00493">
    <property type="entry name" value="TOPRIM"/>
    <property type="match status" value="1"/>
</dbReference>
<reference evidence="15 16" key="1">
    <citation type="submission" date="2017-06" db="EMBL/GenBank/DDBJ databases">
        <authorList>
            <person name="Kim H.J."/>
            <person name="Triplett B.A."/>
        </authorList>
    </citation>
    <scope>NUCLEOTIDE SEQUENCE [LARGE SCALE GENOMIC DNA]</scope>
    <source>
        <strain evidence="15 16">13146</strain>
    </source>
</reference>
<dbReference type="InterPro" id="IPR016136">
    <property type="entry name" value="DNA_helicase_N/primase_C"/>
</dbReference>
<keyword evidence="5 12" id="KW-0235">DNA replication</keyword>
<gene>
    <name evidence="12" type="primary">dnaG</name>
    <name evidence="15" type="ORF">CEE60_14960</name>
</gene>
<dbReference type="InterPro" id="IPR006171">
    <property type="entry name" value="TOPRIM_dom"/>
</dbReference>
<dbReference type="InterPro" id="IPR050219">
    <property type="entry name" value="DnaG_primase"/>
</dbReference>
<dbReference type="InterPro" id="IPR019475">
    <property type="entry name" value="DNA_primase_DnaB-bd"/>
</dbReference>